<accession>A0ABW7T0U1</accession>
<dbReference type="InterPro" id="IPR027396">
    <property type="entry name" value="DsrEFH-like"/>
</dbReference>
<dbReference type="Proteomes" id="UP001611162">
    <property type="component" value="Unassembled WGS sequence"/>
</dbReference>
<comment type="caution">
    <text evidence="1">The sequence shown here is derived from an EMBL/GenBank/DDBJ whole genome shotgun (WGS) entry which is preliminary data.</text>
</comment>
<protein>
    <submittedName>
        <fullName evidence="1">Uncharacterized protein</fullName>
    </submittedName>
</protein>
<gene>
    <name evidence="1" type="ORF">ACH4TF_05205</name>
</gene>
<proteinExistence type="predicted"/>
<evidence type="ECO:0000313" key="1">
    <source>
        <dbReference type="EMBL" id="MFI0909841.1"/>
    </source>
</evidence>
<sequence>MAWTVPHTDVMLKVLGAPHRTELVTTVFRLAQALLDRGASVQVWTCGDATGLTHAGLGDSKPLNLVDRHADHPSTARLVRELLAAHTGRLDWYACRFCCEDRGVREQIPQVRKRPPTKFWEHVRATDKILVMGVC</sequence>
<name>A0ABW7T0U1_9ACTN</name>
<reference evidence="1 2" key="1">
    <citation type="submission" date="2024-10" db="EMBL/GenBank/DDBJ databases">
        <title>The Natural Products Discovery Center: Release of the First 8490 Sequenced Strains for Exploring Actinobacteria Biosynthetic Diversity.</title>
        <authorList>
            <person name="Kalkreuter E."/>
            <person name="Kautsar S.A."/>
            <person name="Yang D."/>
            <person name="Bader C.D."/>
            <person name="Teijaro C.N."/>
            <person name="Fluegel L."/>
            <person name="Davis C.M."/>
            <person name="Simpson J.R."/>
            <person name="Lauterbach L."/>
            <person name="Steele A.D."/>
            <person name="Gui C."/>
            <person name="Meng S."/>
            <person name="Li G."/>
            <person name="Viehrig K."/>
            <person name="Ye F."/>
            <person name="Su P."/>
            <person name="Kiefer A.F."/>
            <person name="Nichols A."/>
            <person name="Cepeda A.J."/>
            <person name="Yan W."/>
            <person name="Fan B."/>
            <person name="Jiang Y."/>
            <person name="Adhikari A."/>
            <person name="Zheng C.-J."/>
            <person name="Schuster L."/>
            <person name="Cowan T.M."/>
            <person name="Smanski M.J."/>
            <person name="Chevrette M.G."/>
            <person name="De Carvalho L.P.S."/>
            <person name="Shen B."/>
        </authorList>
    </citation>
    <scope>NUCLEOTIDE SEQUENCE [LARGE SCALE GENOMIC DNA]</scope>
    <source>
        <strain evidence="1 2">NPDC020979</strain>
    </source>
</reference>
<dbReference type="Gene3D" id="3.40.1260.10">
    <property type="entry name" value="DsrEFH-like"/>
    <property type="match status" value="1"/>
</dbReference>
<dbReference type="EMBL" id="JBIRRB010000001">
    <property type="protein sequence ID" value="MFI0909841.1"/>
    <property type="molecule type" value="Genomic_DNA"/>
</dbReference>
<keyword evidence="2" id="KW-1185">Reference proteome</keyword>
<dbReference type="RefSeq" id="WP_397612228.1">
    <property type="nucleotide sequence ID" value="NZ_JBIRRB010000001.1"/>
</dbReference>
<organism evidence="1 2">
    <name type="scientific">Streptomyces abikoensis</name>
    <dbReference type="NCBI Taxonomy" id="97398"/>
    <lineage>
        <taxon>Bacteria</taxon>
        <taxon>Bacillati</taxon>
        <taxon>Actinomycetota</taxon>
        <taxon>Actinomycetes</taxon>
        <taxon>Kitasatosporales</taxon>
        <taxon>Streptomycetaceae</taxon>
        <taxon>Streptomyces</taxon>
    </lineage>
</organism>
<evidence type="ECO:0000313" key="2">
    <source>
        <dbReference type="Proteomes" id="UP001611162"/>
    </source>
</evidence>
<dbReference type="SUPFAM" id="SSF75169">
    <property type="entry name" value="DsrEFH-like"/>
    <property type="match status" value="1"/>
</dbReference>